<dbReference type="EMBL" id="WNKT01000028">
    <property type="protein sequence ID" value="MTW21940.1"/>
    <property type="molecule type" value="Genomic_DNA"/>
</dbReference>
<evidence type="ECO:0000256" key="3">
    <source>
        <dbReference type="SAM" id="MobiDB-lite"/>
    </source>
</evidence>
<gene>
    <name evidence="4" type="ORF">GJ668_12660</name>
</gene>
<evidence type="ECO:0000256" key="2">
    <source>
        <dbReference type="ARBA" id="ARBA00049988"/>
    </source>
</evidence>
<dbReference type="PANTHER" id="PTHR35401:SF2">
    <property type="entry name" value="ABC-TYPE TRANSPORT SYSTEM"/>
    <property type="match status" value="1"/>
</dbReference>
<dbReference type="InterPro" id="IPR014795">
    <property type="entry name" value="TacA_1-like"/>
</dbReference>
<feature type="region of interest" description="Disordered" evidence="3">
    <location>
        <begin position="80"/>
        <end position="102"/>
    </location>
</feature>
<organism evidence="4 5">
    <name type="scientific">Allochromatium palmeri</name>
    <dbReference type="NCBI Taxonomy" id="231048"/>
    <lineage>
        <taxon>Bacteria</taxon>
        <taxon>Pseudomonadati</taxon>
        <taxon>Pseudomonadota</taxon>
        <taxon>Gammaproteobacteria</taxon>
        <taxon>Chromatiales</taxon>
        <taxon>Chromatiaceae</taxon>
        <taxon>Allochromatium</taxon>
    </lineage>
</organism>
<dbReference type="GO" id="GO:0006355">
    <property type="term" value="P:regulation of DNA-templated transcription"/>
    <property type="evidence" value="ECO:0007669"/>
    <property type="project" value="InterPro"/>
</dbReference>
<sequence length="102" mass="11642">MRPAEDLTNTINERNEARMHFRTKPRIKETIHRAAVLSGLDDSTFTMNAAYRAALETIAAHELTILRPEDQAVFFAALDQPPEPTPELRAALKRSRERTRSQ</sequence>
<dbReference type="OrthoDB" id="7569726at2"/>
<name>A0A6N8EEJ6_9GAMM</name>
<evidence type="ECO:0000256" key="1">
    <source>
        <dbReference type="ARBA" id="ARBA00022649"/>
    </source>
</evidence>
<comment type="caution">
    <text evidence="4">The sequence shown here is derived from an EMBL/GenBank/DDBJ whole genome shotgun (WGS) entry which is preliminary data.</text>
</comment>
<dbReference type="AlphaFoldDB" id="A0A6N8EEJ6"/>
<proteinExistence type="inferred from homology"/>
<reference evidence="4 5" key="1">
    <citation type="submission" date="2019-11" db="EMBL/GenBank/DDBJ databases">
        <title>Whole-genome sequence of the anaerobic purple sulfur bacterium Allochromatium palmeri DSM 15591.</title>
        <authorList>
            <person name="Kyndt J.A."/>
            <person name="Meyer T.E."/>
        </authorList>
    </citation>
    <scope>NUCLEOTIDE SEQUENCE [LARGE SCALE GENOMIC DNA]</scope>
    <source>
        <strain evidence="4 5">DSM 15591</strain>
    </source>
</reference>
<dbReference type="Gene3D" id="1.20.5.780">
    <property type="entry name" value="Single helix bin"/>
    <property type="match status" value="1"/>
</dbReference>
<comment type="similarity">
    <text evidence="2">Belongs to the TacA antitoxin family.</text>
</comment>
<keyword evidence="1" id="KW-1277">Toxin-antitoxin system</keyword>
<dbReference type="Proteomes" id="UP000434044">
    <property type="component" value="Unassembled WGS sequence"/>
</dbReference>
<keyword evidence="5" id="KW-1185">Reference proteome</keyword>
<dbReference type="RefSeq" id="WP_155450516.1">
    <property type="nucleotide sequence ID" value="NZ_WNKT01000028.1"/>
</dbReference>
<feature type="compositionally biased region" description="Basic residues" evidence="3">
    <location>
        <begin position="91"/>
        <end position="102"/>
    </location>
</feature>
<evidence type="ECO:0000313" key="5">
    <source>
        <dbReference type="Proteomes" id="UP000434044"/>
    </source>
</evidence>
<evidence type="ECO:0000313" key="4">
    <source>
        <dbReference type="EMBL" id="MTW21940.1"/>
    </source>
</evidence>
<accession>A0A6N8EEJ6</accession>
<dbReference type="InterPro" id="IPR010985">
    <property type="entry name" value="Ribbon_hlx_hlx"/>
</dbReference>
<protein>
    <submittedName>
        <fullName evidence="4">DUF1778 domain-containing protein</fullName>
    </submittedName>
</protein>
<dbReference type="Pfam" id="PF08681">
    <property type="entry name" value="TacA1"/>
    <property type="match status" value="1"/>
</dbReference>
<dbReference type="PANTHER" id="PTHR35401">
    <property type="entry name" value="COPG FAMILY HELIX-TURN-HELIX PROTEIN-RELATED-RELATED"/>
    <property type="match status" value="1"/>
</dbReference>
<dbReference type="SUPFAM" id="SSF47598">
    <property type="entry name" value="Ribbon-helix-helix"/>
    <property type="match status" value="1"/>
</dbReference>